<keyword evidence="8" id="KW-0311">Gluconate utilization</keyword>
<keyword evidence="7 10" id="KW-0067">ATP-binding</keyword>
<evidence type="ECO:0000256" key="9">
    <source>
        <dbReference type="ARBA" id="ARBA00048090"/>
    </source>
</evidence>
<evidence type="ECO:0000256" key="1">
    <source>
        <dbReference type="ARBA" id="ARBA00004761"/>
    </source>
</evidence>
<dbReference type="GO" id="GO:0019521">
    <property type="term" value="P:D-gluconate metabolic process"/>
    <property type="evidence" value="ECO:0007669"/>
    <property type="project" value="UniProtKB-KW"/>
</dbReference>
<dbReference type="PANTHER" id="PTHR43442">
    <property type="entry name" value="GLUCONOKINASE-RELATED"/>
    <property type="match status" value="1"/>
</dbReference>
<gene>
    <name evidence="11" type="ordered locus">Asphe3_17230</name>
</gene>
<evidence type="ECO:0000256" key="4">
    <source>
        <dbReference type="ARBA" id="ARBA00022679"/>
    </source>
</evidence>
<sequence>MSQLPALVVMGVSGCGKSTVGSLLGERLGVPFFDGDDFHPPANKAKMAAGIPLNDDDRAPWLTEIGMALVSPAGEAGSSVIACSALKRSYRDLLRSFAPDTVFIHLTGDAATISDRLSSREHEYMPGSLLASQLATLEPLEPDEPHIAMDIREDPESLVNRLVRHLVDLPSKVRIS</sequence>
<dbReference type="Proteomes" id="UP000008639">
    <property type="component" value="Chromosome"/>
</dbReference>
<dbReference type="InterPro" id="IPR031322">
    <property type="entry name" value="Shikimate/glucono_kinase"/>
</dbReference>
<evidence type="ECO:0000256" key="10">
    <source>
        <dbReference type="RuleBase" id="RU363066"/>
    </source>
</evidence>
<dbReference type="EC" id="2.7.1.12" evidence="3 10"/>
<keyword evidence="5 10" id="KW-0547">Nucleotide-binding</keyword>
<evidence type="ECO:0000256" key="2">
    <source>
        <dbReference type="ARBA" id="ARBA00008420"/>
    </source>
</evidence>
<dbReference type="Pfam" id="PF01202">
    <property type="entry name" value="SKI"/>
    <property type="match status" value="1"/>
</dbReference>
<evidence type="ECO:0000313" key="12">
    <source>
        <dbReference type="Proteomes" id="UP000008639"/>
    </source>
</evidence>
<evidence type="ECO:0000256" key="8">
    <source>
        <dbReference type="ARBA" id="ARBA00023064"/>
    </source>
</evidence>
<dbReference type="SUPFAM" id="SSF52540">
    <property type="entry name" value="P-loop containing nucleoside triphosphate hydrolases"/>
    <property type="match status" value="1"/>
</dbReference>
<dbReference type="STRING" id="930171.Asphe3_17230"/>
<keyword evidence="4 10" id="KW-0808">Transferase</keyword>
<proteinExistence type="inferred from homology"/>
<organism evidence="11 12">
    <name type="scientific">Pseudarthrobacter phenanthrenivorans (strain DSM 18606 / JCM 16027 / LMG 23796 / Sphe3)</name>
    <name type="common">Arthrobacter phenanthrenivorans</name>
    <dbReference type="NCBI Taxonomy" id="930171"/>
    <lineage>
        <taxon>Bacteria</taxon>
        <taxon>Bacillati</taxon>
        <taxon>Actinomycetota</taxon>
        <taxon>Actinomycetes</taxon>
        <taxon>Micrococcales</taxon>
        <taxon>Micrococcaceae</taxon>
        <taxon>Pseudarthrobacter</taxon>
    </lineage>
</organism>
<dbReference type="eggNOG" id="COG3265">
    <property type="taxonomic scope" value="Bacteria"/>
</dbReference>
<dbReference type="HOGENOM" id="CLU_077168_4_1_11"/>
<evidence type="ECO:0000256" key="6">
    <source>
        <dbReference type="ARBA" id="ARBA00022777"/>
    </source>
</evidence>
<dbReference type="GO" id="GO:0046316">
    <property type="term" value="F:gluconokinase activity"/>
    <property type="evidence" value="ECO:0007669"/>
    <property type="project" value="UniProtKB-EC"/>
</dbReference>
<dbReference type="InterPro" id="IPR027417">
    <property type="entry name" value="P-loop_NTPase"/>
</dbReference>
<dbReference type="InterPro" id="IPR006001">
    <property type="entry name" value="Therm_gnt_kin"/>
</dbReference>
<dbReference type="EMBL" id="CP002379">
    <property type="protein sequence ID" value="ADX72879.1"/>
    <property type="molecule type" value="Genomic_DNA"/>
</dbReference>
<keyword evidence="6 10" id="KW-0418">Kinase</keyword>
<comment type="pathway">
    <text evidence="1">Carbohydrate acid metabolism.</text>
</comment>
<dbReference type="Gene3D" id="3.40.50.300">
    <property type="entry name" value="P-loop containing nucleotide triphosphate hydrolases"/>
    <property type="match status" value="1"/>
</dbReference>
<evidence type="ECO:0000256" key="3">
    <source>
        <dbReference type="ARBA" id="ARBA00012054"/>
    </source>
</evidence>
<dbReference type="KEGG" id="apn:Asphe3_17230"/>
<protein>
    <recommendedName>
        <fullName evidence="3 10">Gluconokinase</fullName>
        <ecNumber evidence="3 10">2.7.1.12</ecNumber>
    </recommendedName>
</protein>
<dbReference type="GO" id="GO:0005737">
    <property type="term" value="C:cytoplasm"/>
    <property type="evidence" value="ECO:0007669"/>
    <property type="project" value="TreeGrafter"/>
</dbReference>
<reference evidence="11 12" key="1">
    <citation type="journal article" date="2011" name="Stand. Genomic Sci.">
        <title>Complete genome sequence of Arthrobacter phenanthrenivorans type strain (Sphe3).</title>
        <authorList>
            <person name="Kallimanis A."/>
            <person name="Labutti K.M."/>
            <person name="Lapidus A."/>
            <person name="Clum A."/>
            <person name="Lykidis A."/>
            <person name="Mavromatis K."/>
            <person name="Pagani I."/>
            <person name="Liolios K."/>
            <person name="Ivanova N."/>
            <person name="Goodwin L."/>
            <person name="Pitluck S."/>
            <person name="Chen A."/>
            <person name="Palaniappan K."/>
            <person name="Markowitz V."/>
            <person name="Bristow J."/>
            <person name="Velentzas A.D."/>
            <person name="Perisynakis A."/>
            <person name="Ouzounis C.C."/>
            <person name="Kyrpides N.C."/>
            <person name="Koukkou A.I."/>
            <person name="Drainas C."/>
        </authorList>
    </citation>
    <scope>NUCLEOTIDE SEQUENCE [LARGE SCALE GENOMIC DNA]</scope>
    <source>
        <strain evidence="12">DSM 18606 / JCM 16027 / LMG 23796 / Sphe3</strain>
    </source>
</reference>
<dbReference type="FunFam" id="3.40.50.300:FF:000522">
    <property type="entry name" value="Gluconokinase"/>
    <property type="match status" value="1"/>
</dbReference>
<comment type="catalytic activity">
    <reaction evidence="9 10">
        <text>D-gluconate + ATP = 6-phospho-D-gluconate + ADP + H(+)</text>
        <dbReference type="Rhea" id="RHEA:19433"/>
        <dbReference type="ChEBI" id="CHEBI:15378"/>
        <dbReference type="ChEBI" id="CHEBI:18391"/>
        <dbReference type="ChEBI" id="CHEBI:30616"/>
        <dbReference type="ChEBI" id="CHEBI:58759"/>
        <dbReference type="ChEBI" id="CHEBI:456216"/>
        <dbReference type="EC" id="2.7.1.12"/>
    </reaction>
</comment>
<dbReference type="AlphaFoldDB" id="F0MB03"/>
<evidence type="ECO:0000313" key="11">
    <source>
        <dbReference type="EMBL" id="ADX72879.1"/>
    </source>
</evidence>
<comment type="similarity">
    <text evidence="2 10">Belongs to the gluconokinase GntK/GntV family.</text>
</comment>
<dbReference type="RefSeq" id="WP_013600811.1">
    <property type="nucleotide sequence ID" value="NC_015145.1"/>
</dbReference>
<dbReference type="GO" id="GO:0005524">
    <property type="term" value="F:ATP binding"/>
    <property type="evidence" value="ECO:0007669"/>
    <property type="project" value="UniProtKB-KW"/>
</dbReference>
<accession>F0MB03</accession>
<dbReference type="NCBIfam" id="TIGR01313">
    <property type="entry name" value="therm_gnt_kin"/>
    <property type="match status" value="1"/>
</dbReference>
<evidence type="ECO:0000256" key="7">
    <source>
        <dbReference type="ARBA" id="ARBA00022840"/>
    </source>
</evidence>
<evidence type="ECO:0000256" key="5">
    <source>
        <dbReference type="ARBA" id="ARBA00022741"/>
    </source>
</evidence>
<dbReference type="CDD" id="cd02021">
    <property type="entry name" value="GntK"/>
    <property type="match status" value="1"/>
</dbReference>
<name>F0MB03_PSEPM</name>
<dbReference type="PANTHER" id="PTHR43442:SF3">
    <property type="entry name" value="GLUCONOKINASE-RELATED"/>
    <property type="match status" value="1"/>
</dbReference>